<keyword evidence="3 4" id="KW-0472">Membrane</keyword>
<feature type="transmembrane region" description="Helical" evidence="4">
    <location>
        <begin position="76"/>
        <end position="94"/>
    </location>
</feature>
<sequence>MSKGMNQSVSFVYSNALATPILLPPTFIILRNKRPPLTFSILCKIFLLSLVGITFMQNCMSIGVSYSSPTFSSAKSNLDLAFTFLFAVALRFITEHT</sequence>
<feature type="transmembrane region" description="Helical" evidence="4">
    <location>
        <begin position="37"/>
        <end position="56"/>
    </location>
</feature>
<dbReference type="Proteomes" id="UP000813462">
    <property type="component" value="Unassembled WGS sequence"/>
</dbReference>
<evidence type="ECO:0000256" key="1">
    <source>
        <dbReference type="ARBA" id="ARBA00022692"/>
    </source>
</evidence>
<dbReference type="GO" id="GO:0016020">
    <property type="term" value="C:membrane"/>
    <property type="evidence" value="ECO:0007669"/>
    <property type="project" value="InterPro"/>
</dbReference>
<gene>
    <name evidence="5" type="ORF">FEM48_Zijuj05G0078700</name>
</gene>
<dbReference type="EMBL" id="JAEACU010000005">
    <property type="protein sequence ID" value="KAH7528500.1"/>
    <property type="molecule type" value="Genomic_DNA"/>
</dbReference>
<evidence type="ECO:0000313" key="6">
    <source>
        <dbReference type="Proteomes" id="UP000813462"/>
    </source>
</evidence>
<dbReference type="GO" id="GO:0022857">
    <property type="term" value="F:transmembrane transporter activity"/>
    <property type="evidence" value="ECO:0007669"/>
    <property type="project" value="InterPro"/>
</dbReference>
<dbReference type="AlphaFoldDB" id="A0A978VDR1"/>
<organism evidence="5 6">
    <name type="scientific">Ziziphus jujuba var. spinosa</name>
    <dbReference type="NCBI Taxonomy" id="714518"/>
    <lineage>
        <taxon>Eukaryota</taxon>
        <taxon>Viridiplantae</taxon>
        <taxon>Streptophyta</taxon>
        <taxon>Embryophyta</taxon>
        <taxon>Tracheophyta</taxon>
        <taxon>Spermatophyta</taxon>
        <taxon>Magnoliopsida</taxon>
        <taxon>eudicotyledons</taxon>
        <taxon>Gunneridae</taxon>
        <taxon>Pentapetalae</taxon>
        <taxon>rosids</taxon>
        <taxon>fabids</taxon>
        <taxon>Rosales</taxon>
        <taxon>Rhamnaceae</taxon>
        <taxon>Paliureae</taxon>
        <taxon>Ziziphus</taxon>
    </lineage>
</organism>
<evidence type="ECO:0000313" key="5">
    <source>
        <dbReference type="EMBL" id="KAH7528500.1"/>
    </source>
</evidence>
<dbReference type="PANTHER" id="PTHR31218">
    <property type="entry name" value="WAT1-RELATED PROTEIN"/>
    <property type="match status" value="1"/>
</dbReference>
<feature type="transmembrane region" description="Helical" evidence="4">
    <location>
        <begin position="12"/>
        <end position="30"/>
    </location>
</feature>
<protein>
    <recommendedName>
        <fullName evidence="7">WAT1-related protein</fullName>
    </recommendedName>
</protein>
<accession>A0A978VDR1</accession>
<reference evidence="5" key="1">
    <citation type="journal article" date="2021" name="Front. Plant Sci.">
        <title>Chromosome-Scale Genome Assembly for Chinese Sour Jujube and Insights Into Its Genome Evolution and Domestication Signature.</title>
        <authorList>
            <person name="Shen L.-Y."/>
            <person name="Luo H."/>
            <person name="Wang X.-L."/>
            <person name="Wang X.-M."/>
            <person name="Qiu X.-J."/>
            <person name="Liu H."/>
            <person name="Zhou S.-S."/>
            <person name="Jia K.-H."/>
            <person name="Nie S."/>
            <person name="Bao Y.-T."/>
            <person name="Zhang R.-G."/>
            <person name="Yun Q.-Z."/>
            <person name="Chai Y.-H."/>
            <person name="Lu J.-Y."/>
            <person name="Li Y."/>
            <person name="Zhao S.-W."/>
            <person name="Mao J.-F."/>
            <person name="Jia S.-G."/>
            <person name="Mao Y.-M."/>
        </authorList>
    </citation>
    <scope>NUCLEOTIDE SEQUENCE</scope>
    <source>
        <strain evidence="5">AT0</strain>
        <tissue evidence="5">Leaf</tissue>
    </source>
</reference>
<evidence type="ECO:0000256" key="2">
    <source>
        <dbReference type="ARBA" id="ARBA00022989"/>
    </source>
</evidence>
<evidence type="ECO:0000256" key="3">
    <source>
        <dbReference type="ARBA" id="ARBA00023136"/>
    </source>
</evidence>
<name>A0A978VDR1_ZIZJJ</name>
<proteinExistence type="predicted"/>
<evidence type="ECO:0000256" key="4">
    <source>
        <dbReference type="SAM" id="Phobius"/>
    </source>
</evidence>
<comment type="caution">
    <text evidence="5">The sequence shown here is derived from an EMBL/GenBank/DDBJ whole genome shotgun (WGS) entry which is preliminary data.</text>
</comment>
<keyword evidence="1 4" id="KW-0812">Transmembrane</keyword>
<keyword evidence="2 4" id="KW-1133">Transmembrane helix</keyword>
<dbReference type="InterPro" id="IPR030184">
    <property type="entry name" value="WAT1-related"/>
</dbReference>
<evidence type="ECO:0008006" key="7">
    <source>
        <dbReference type="Google" id="ProtNLM"/>
    </source>
</evidence>